<dbReference type="AlphaFoldDB" id="A0A7W4IRV1"/>
<gene>
    <name evidence="2" type="ORF">HLH36_05945</name>
</gene>
<dbReference type="EMBL" id="JABEQD010000003">
    <property type="protein sequence ID" value="MBB2167901.1"/>
    <property type="molecule type" value="Genomic_DNA"/>
</dbReference>
<comment type="caution">
    <text evidence="2">The sequence shown here is derived from an EMBL/GenBank/DDBJ whole genome shotgun (WGS) entry which is preliminary data.</text>
</comment>
<keyword evidence="3" id="KW-1185">Reference proteome</keyword>
<evidence type="ECO:0000256" key="1">
    <source>
        <dbReference type="SAM" id="Phobius"/>
    </source>
</evidence>
<keyword evidence="1" id="KW-0472">Membrane</keyword>
<evidence type="ECO:0000313" key="3">
    <source>
        <dbReference type="Proteomes" id="UP000559860"/>
    </source>
</evidence>
<organism evidence="2 3">
    <name type="scientific">Gluconacetobacter aggeris</name>
    <dbReference type="NCBI Taxonomy" id="1286186"/>
    <lineage>
        <taxon>Bacteria</taxon>
        <taxon>Pseudomonadati</taxon>
        <taxon>Pseudomonadota</taxon>
        <taxon>Alphaproteobacteria</taxon>
        <taxon>Acetobacterales</taxon>
        <taxon>Acetobacteraceae</taxon>
        <taxon>Gluconacetobacter</taxon>
    </lineage>
</organism>
<sequence length="64" mass="7198">MFHPGVAGPKRSLPNESWYTIALLHDDPSWIDARDRLMVGLICCGLLGAFLVDMGVLYFSMFRP</sequence>
<name>A0A7W4IRV1_9PROT</name>
<feature type="transmembrane region" description="Helical" evidence="1">
    <location>
        <begin position="37"/>
        <end position="59"/>
    </location>
</feature>
<dbReference type="Proteomes" id="UP000559860">
    <property type="component" value="Unassembled WGS sequence"/>
</dbReference>
<protein>
    <submittedName>
        <fullName evidence="2">Uncharacterized protein</fullName>
    </submittedName>
</protein>
<keyword evidence="1" id="KW-0812">Transmembrane</keyword>
<keyword evidence="1" id="KW-1133">Transmembrane helix</keyword>
<reference evidence="2 3" key="1">
    <citation type="submission" date="2020-04" db="EMBL/GenBank/DDBJ databases">
        <title>Description of novel Gluconacetobacter.</title>
        <authorList>
            <person name="Sombolestani A."/>
        </authorList>
    </citation>
    <scope>NUCLEOTIDE SEQUENCE [LARGE SCALE GENOMIC DNA]</scope>
    <source>
        <strain evidence="2 3">LMG 27801</strain>
    </source>
</reference>
<accession>A0A7W4IRV1</accession>
<evidence type="ECO:0000313" key="2">
    <source>
        <dbReference type="EMBL" id="MBB2167901.1"/>
    </source>
</evidence>
<proteinExistence type="predicted"/>